<reference evidence="2 3" key="1">
    <citation type="submission" date="2013-03" db="EMBL/GenBank/DDBJ databases">
        <title>Salinisphaera hydrothermalis C41B8 Genome Sequencing.</title>
        <authorList>
            <person name="Li C."/>
            <person name="Lai Q."/>
            <person name="Shao Z."/>
        </authorList>
    </citation>
    <scope>NUCLEOTIDE SEQUENCE [LARGE SCALE GENOMIC DNA]</scope>
    <source>
        <strain evidence="2 3">C41B8</strain>
    </source>
</reference>
<name>A0A084IJ60_SALHC</name>
<dbReference type="RefSeq" id="WP_037339209.1">
    <property type="nucleotide sequence ID" value="NZ_APNK01000023.1"/>
</dbReference>
<organism evidence="2 3">
    <name type="scientific">Salinisphaera hydrothermalis (strain C41B8)</name>
    <dbReference type="NCBI Taxonomy" id="1304275"/>
    <lineage>
        <taxon>Bacteria</taxon>
        <taxon>Pseudomonadati</taxon>
        <taxon>Pseudomonadota</taxon>
        <taxon>Gammaproteobacteria</taxon>
        <taxon>Salinisphaerales</taxon>
        <taxon>Salinisphaeraceae</taxon>
        <taxon>Salinisphaera</taxon>
    </lineage>
</organism>
<dbReference type="AlphaFoldDB" id="A0A084IJ60"/>
<evidence type="ECO:0000256" key="1">
    <source>
        <dbReference type="SAM" id="MobiDB-lite"/>
    </source>
</evidence>
<dbReference type="SUPFAM" id="SSF50475">
    <property type="entry name" value="FMN-binding split barrel"/>
    <property type="match status" value="1"/>
</dbReference>
<dbReference type="InterPro" id="IPR012349">
    <property type="entry name" value="Split_barrel_FMN-bd"/>
</dbReference>
<dbReference type="eggNOG" id="COG3787">
    <property type="taxonomic scope" value="Bacteria"/>
</dbReference>
<evidence type="ECO:0000313" key="2">
    <source>
        <dbReference type="EMBL" id="KEZ76744.1"/>
    </source>
</evidence>
<feature type="region of interest" description="Disordered" evidence="1">
    <location>
        <begin position="157"/>
        <end position="181"/>
    </location>
</feature>
<dbReference type="STRING" id="1304275.C41B8_13450"/>
<dbReference type="Proteomes" id="UP000028302">
    <property type="component" value="Unassembled WGS sequence"/>
</dbReference>
<dbReference type="EMBL" id="APNK01000023">
    <property type="protein sequence ID" value="KEZ76744.1"/>
    <property type="molecule type" value="Genomic_DNA"/>
</dbReference>
<keyword evidence="3" id="KW-1185">Reference proteome</keyword>
<proteinExistence type="predicted"/>
<comment type="caution">
    <text evidence="2">The sequence shown here is derived from an EMBL/GenBank/DDBJ whole genome shotgun (WGS) entry which is preliminary data.</text>
</comment>
<gene>
    <name evidence="2" type="ORF">C41B8_13450</name>
</gene>
<protein>
    <submittedName>
        <fullName evidence="2">Uncharacterized protein</fullName>
    </submittedName>
</protein>
<sequence length="181" mass="20388">MNTQDLGARGAELLSTILCANVATSHDDRPWNTPVTAIADTNLDLYWSSWTEAIHSRNIRANPTVFVTYYDSMRERGTNNHRCLYLRCDAAVVADRGEARRAHELIYPGQDVDLEAFFGDGLRRFYRARPIQAWLNCLSEQQLEPSTVDMRVEVPLEPGSPATRPRSACMHGQGARRARAP</sequence>
<evidence type="ECO:0000313" key="3">
    <source>
        <dbReference type="Proteomes" id="UP000028302"/>
    </source>
</evidence>
<accession>A0A084IJ60</accession>
<dbReference type="Gene3D" id="2.30.110.10">
    <property type="entry name" value="Electron Transport, Fmn-binding Protein, Chain A"/>
    <property type="match status" value="1"/>
</dbReference>